<name>A0A816GK12_9BILA</name>
<feature type="region of interest" description="Disordered" evidence="1">
    <location>
        <begin position="35"/>
        <end position="54"/>
    </location>
</feature>
<evidence type="ECO:0000313" key="3">
    <source>
        <dbReference type="Proteomes" id="UP000663834"/>
    </source>
</evidence>
<evidence type="ECO:0000256" key="1">
    <source>
        <dbReference type="SAM" id="MobiDB-lite"/>
    </source>
</evidence>
<sequence length="81" mass="8988">DDSMVFFDSTKGETTAYDAEEQTHNLIGEIIRKRVQKSSTNQSTNQMESSCDSDRASLLSVDLNSSTINLNFETPHSKTSP</sequence>
<comment type="caution">
    <text evidence="2">The sequence shown here is derived from an EMBL/GenBank/DDBJ whole genome shotgun (WGS) entry which is preliminary data.</text>
</comment>
<reference evidence="2" key="1">
    <citation type="submission" date="2021-02" db="EMBL/GenBank/DDBJ databases">
        <authorList>
            <person name="Nowell W R."/>
        </authorList>
    </citation>
    <scope>NUCLEOTIDE SEQUENCE</scope>
</reference>
<feature type="compositionally biased region" description="Polar residues" evidence="1">
    <location>
        <begin position="37"/>
        <end position="50"/>
    </location>
</feature>
<dbReference type="EMBL" id="CAJNOW010019932">
    <property type="protein sequence ID" value="CAF1676300.1"/>
    <property type="molecule type" value="Genomic_DNA"/>
</dbReference>
<dbReference type="AlphaFoldDB" id="A0A816GK12"/>
<dbReference type="Proteomes" id="UP000663834">
    <property type="component" value="Unassembled WGS sequence"/>
</dbReference>
<organism evidence="2 3">
    <name type="scientific">Rotaria magnacalcarata</name>
    <dbReference type="NCBI Taxonomy" id="392030"/>
    <lineage>
        <taxon>Eukaryota</taxon>
        <taxon>Metazoa</taxon>
        <taxon>Spiralia</taxon>
        <taxon>Gnathifera</taxon>
        <taxon>Rotifera</taxon>
        <taxon>Eurotatoria</taxon>
        <taxon>Bdelloidea</taxon>
        <taxon>Philodinida</taxon>
        <taxon>Philodinidae</taxon>
        <taxon>Rotaria</taxon>
    </lineage>
</organism>
<evidence type="ECO:0000313" key="2">
    <source>
        <dbReference type="EMBL" id="CAF1676300.1"/>
    </source>
</evidence>
<feature type="non-terminal residue" evidence="2">
    <location>
        <position position="1"/>
    </location>
</feature>
<gene>
    <name evidence="2" type="ORF">KQP761_LOCUS35454</name>
</gene>
<accession>A0A816GK12</accession>
<proteinExistence type="predicted"/>
<protein>
    <submittedName>
        <fullName evidence="2">Uncharacterized protein</fullName>
    </submittedName>
</protein>